<feature type="active site" evidence="8">
    <location>
        <position position="199"/>
    </location>
</feature>
<feature type="binding site" evidence="8">
    <location>
        <position position="134"/>
    </location>
    <ligand>
        <name>Mg(2+)</name>
        <dbReference type="ChEBI" id="CHEBI:18420"/>
    </ligand>
</feature>
<gene>
    <name evidence="8" type="primary">prs</name>
    <name evidence="10" type="ORF">KQI82_01355</name>
</gene>
<protein>
    <recommendedName>
        <fullName evidence="8">Ribose-phosphate pyrophosphokinase</fullName>
        <shortName evidence="8">RPPK</shortName>
        <ecNumber evidence="8">2.7.6.1</ecNumber>
    </recommendedName>
    <alternativeName>
        <fullName evidence="8">5-phospho-D-ribosyl alpha-1-diphosphate synthase</fullName>
    </alternativeName>
    <alternativeName>
        <fullName evidence="8">Phosphoribosyl diphosphate synthase</fullName>
    </alternativeName>
    <alternativeName>
        <fullName evidence="8">Phosphoribosyl pyrophosphate synthase</fullName>
        <shortName evidence="8">P-Rib-PP synthase</shortName>
        <shortName evidence="8">PRPP synthase</shortName>
        <shortName evidence="8">PRPPase</shortName>
    </alternativeName>
</protein>
<keyword evidence="6 8" id="KW-0460">Magnesium</keyword>
<comment type="catalytic activity">
    <reaction evidence="7 8">
        <text>D-ribose 5-phosphate + ATP = 5-phospho-alpha-D-ribose 1-diphosphate + AMP + H(+)</text>
        <dbReference type="Rhea" id="RHEA:15609"/>
        <dbReference type="ChEBI" id="CHEBI:15378"/>
        <dbReference type="ChEBI" id="CHEBI:30616"/>
        <dbReference type="ChEBI" id="CHEBI:58017"/>
        <dbReference type="ChEBI" id="CHEBI:78346"/>
        <dbReference type="ChEBI" id="CHEBI:456215"/>
        <dbReference type="EC" id="2.7.6.1"/>
    </reaction>
</comment>
<dbReference type="PROSITE" id="PS00114">
    <property type="entry name" value="PRPP_SYNTHASE"/>
    <property type="match status" value="1"/>
</dbReference>
<dbReference type="InterPro" id="IPR000842">
    <property type="entry name" value="PRib_PP_synth_CS"/>
</dbReference>
<evidence type="ECO:0000313" key="11">
    <source>
        <dbReference type="Proteomes" id="UP000787672"/>
    </source>
</evidence>
<comment type="subunit">
    <text evidence="8">Homohexamer.</text>
</comment>
<evidence type="ECO:0000256" key="6">
    <source>
        <dbReference type="ARBA" id="ARBA00022842"/>
    </source>
</evidence>
<keyword evidence="2 8" id="KW-0479">Metal-binding</keyword>
<evidence type="ECO:0000256" key="5">
    <source>
        <dbReference type="ARBA" id="ARBA00022840"/>
    </source>
</evidence>
<dbReference type="HAMAP" id="MF_00583_B">
    <property type="entry name" value="RibP_PPkinase_B"/>
    <property type="match status" value="1"/>
</dbReference>
<dbReference type="CDD" id="cd06223">
    <property type="entry name" value="PRTases_typeI"/>
    <property type="match status" value="1"/>
</dbReference>
<name>A0ABS6F5K3_9FIRM</name>
<comment type="subcellular location">
    <subcellularLocation>
        <location evidence="8">Cytoplasm</location>
    </subcellularLocation>
</comment>
<evidence type="ECO:0000256" key="7">
    <source>
        <dbReference type="ARBA" id="ARBA00049535"/>
    </source>
</evidence>
<feature type="binding site" evidence="8">
    <location>
        <position position="176"/>
    </location>
    <ligand>
        <name>Mg(2+)</name>
        <dbReference type="ChEBI" id="CHEBI:18420"/>
    </ligand>
</feature>
<evidence type="ECO:0000256" key="4">
    <source>
        <dbReference type="ARBA" id="ARBA00022777"/>
    </source>
</evidence>
<comment type="pathway">
    <text evidence="8">Metabolic intermediate biosynthesis; 5-phospho-alpha-D-ribose 1-diphosphate biosynthesis; 5-phospho-alpha-D-ribose 1-diphosphate from D-ribose 5-phosphate (route I): step 1/1.</text>
</comment>
<comment type="function">
    <text evidence="8">Involved in the biosynthesis of the central metabolite phospho-alpha-D-ribosyl-1-pyrophosphate (PRPP) via the transfer of pyrophosphoryl group from ATP to 1-hydroxyl of ribose-5-phosphate (Rib-5-P).</text>
</comment>
<keyword evidence="5 8" id="KW-0067">ATP-binding</keyword>
<keyword evidence="11" id="KW-1185">Reference proteome</keyword>
<feature type="binding site" evidence="8">
    <location>
        <position position="225"/>
    </location>
    <ligand>
        <name>D-ribose 5-phosphate</name>
        <dbReference type="ChEBI" id="CHEBI:78346"/>
    </ligand>
</feature>
<evidence type="ECO:0000256" key="2">
    <source>
        <dbReference type="ARBA" id="ARBA00022723"/>
    </source>
</evidence>
<dbReference type="InterPro" id="IPR029099">
    <property type="entry name" value="Pribosyltran_N"/>
</dbReference>
<dbReference type="PANTHER" id="PTHR10210:SF41">
    <property type="entry name" value="RIBOSE-PHOSPHATE PYROPHOSPHOKINASE 1, CHLOROPLASTIC"/>
    <property type="match status" value="1"/>
</dbReference>
<organism evidence="10 11">
    <name type="scientific">Dysosmobacter acutus</name>
    <dbReference type="NCBI Taxonomy" id="2841504"/>
    <lineage>
        <taxon>Bacteria</taxon>
        <taxon>Bacillati</taxon>
        <taxon>Bacillota</taxon>
        <taxon>Clostridia</taxon>
        <taxon>Eubacteriales</taxon>
        <taxon>Oscillospiraceae</taxon>
        <taxon>Dysosmobacter</taxon>
    </lineage>
</organism>
<dbReference type="Pfam" id="PF14572">
    <property type="entry name" value="Pribosyl_synth"/>
    <property type="match status" value="1"/>
</dbReference>
<accession>A0ABS6F5K3</accession>
<sequence>MIAHGKDIKVFTGNANHKLAEEVCKIMGTKLGESEVGTFSDGEIFVSLYETVRGSDVFVIQSTCNPVNRNLMELLIMIDALKRASAGRITAVMPYYGYARQDRKAKARDPITAKLVANMVTAAGADRVLTMDLHASQIQGFFDIPVDNLAGNPIFVDYYAKKFGSQCEDMMVVSPDVGSVARARAFAQKLHMSLAIVDKRRQKANSCEVMNVIGDVEGKDCIIFDDMVDTGGSLCNAAKALIDIGHAKSVHACASHGVLSGPAIERINNSVITELALLDTIPPIAEGASEKIKYLTVAPMFAEAIERTYQEISISKLFR</sequence>
<dbReference type="InterPro" id="IPR000836">
    <property type="entry name" value="PRTase_dom"/>
</dbReference>
<feature type="binding site" evidence="8">
    <location>
        <position position="201"/>
    </location>
    <ligand>
        <name>D-ribose 5-phosphate</name>
        <dbReference type="ChEBI" id="CHEBI:78346"/>
    </ligand>
</feature>
<comment type="cofactor">
    <cofactor evidence="8">
        <name>Mg(2+)</name>
        <dbReference type="ChEBI" id="CHEBI:18420"/>
    </cofactor>
    <text evidence="8">Binds 2 Mg(2+) ions per subunit.</text>
</comment>
<dbReference type="EMBL" id="JAHLQN010000001">
    <property type="protein sequence ID" value="MBU5625579.1"/>
    <property type="molecule type" value="Genomic_DNA"/>
</dbReference>
<keyword evidence="4 8" id="KW-0418">Kinase</keyword>
<evidence type="ECO:0000313" key="10">
    <source>
        <dbReference type="EMBL" id="MBU5625579.1"/>
    </source>
</evidence>
<comment type="similarity">
    <text evidence="8">Belongs to the ribose-phosphate pyrophosphokinase family. Class I subfamily.</text>
</comment>
<keyword evidence="1 8" id="KW-0808">Transferase</keyword>
<dbReference type="NCBIfam" id="NF002320">
    <property type="entry name" value="PRK01259.1"/>
    <property type="match status" value="1"/>
</dbReference>
<reference evidence="10 11" key="1">
    <citation type="submission" date="2021-06" db="EMBL/GenBank/DDBJ databases">
        <authorList>
            <person name="Sun Q."/>
            <person name="Li D."/>
        </authorList>
    </citation>
    <scope>NUCLEOTIDE SEQUENCE [LARGE SCALE GENOMIC DNA]</scope>
    <source>
        <strain evidence="10 11">MSJ-2</strain>
    </source>
</reference>
<feature type="binding site" evidence="8">
    <location>
        <begin position="229"/>
        <end position="233"/>
    </location>
    <ligand>
        <name>D-ribose 5-phosphate</name>
        <dbReference type="ChEBI" id="CHEBI:78346"/>
    </ligand>
</feature>
<dbReference type="InterPro" id="IPR005946">
    <property type="entry name" value="Rib-P_diPkinase"/>
</dbReference>
<keyword evidence="8" id="KW-0545">Nucleotide biosynthesis</keyword>
<evidence type="ECO:0000259" key="9">
    <source>
        <dbReference type="Pfam" id="PF13793"/>
    </source>
</evidence>
<feature type="domain" description="Ribose-phosphate pyrophosphokinase N-terminal" evidence="9">
    <location>
        <begin position="8"/>
        <end position="124"/>
    </location>
</feature>
<proteinExistence type="inferred from homology"/>
<evidence type="ECO:0000256" key="8">
    <source>
        <dbReference type="HAMAP-Rule" id="MF_00583"/>
    </source>
</evidence>
<dbReference type="SMART" id="SM01400">
    <property type="entry name" value="Pribosyltran_N"/>
    <property type="match status" value="1"/>
</dbReference>
<evidence type="ECO:0000256" key="1">
    <source>
        <dbReference type="ARBA" id="ARBA00022679"/>
    </source>
</evidence>
<dbReference type="Pfam" id="PF13793">
    <property type="entry name" value="Pribosyltran_N"/>
    <property type="match status" value="1"/>
</dbReference>
<comment type="caution">
    <text evidence="10">The sequence shown here is derived from an EMBL/GenBank/DDBJ whole genome shotgun (WGS) entry which is preliminary data.</text>
</comment>
<evidence type="ECO:0000256" key="3">
    <source>
        <dbReference type="ARBA" id="ARBA00022741"/>
    </source>
</evidence>
<feature type="binding site" evidence="8">
    <location>
        <begin position="100"/>
        <end position="101"/>
    </location>
    <ligand>
        <name>ATP</name>
        <dbReference type="ChEBI" id="CHEBI:30616"/>
    </ligand>
</feature>
<dbReference type="InterPro" id="IPR037515">
    <property type="entry name" value="Rib-P_diPkinase_bac"/>
</dbReference>
<dbReference type="RefSeq" id="WP_216557638.1">
    <property type="nucleotide sequence ID" value="NZ_JAHLQN010000001.1"/>
</dbReference>
<dbReference type="Proteomes" id="UP000787672">
    <property type="component" value="Unassembled WGS sequence"/>
</dbReference>
<keyword evidence="3 8" id="KW-0547">Nucleotide-binding</keyword>
<dbReference type="PANTHER" id="PTHR10210">
    <property type="entry name" value="RIBOSE-PHOSPHATE DIPHOSPHOKINASE FAMILY MEMBER"/>
    <property type="match status" value="1"/>
</dbReference>
<dbReference type="NCBIfam" id="TIGR01251">
    <property type="entry name" value="ribP_PPkin"/>
    <property type="match status" value="1"/>
</dbReference>
<keyword evidence="8" id="KW-0963">Cytoplasm</keyword>
<dbReference type="EC" id="2.7.6.1" evidence="8"/>
<feature type="binding site" evidence="8">
    <location>
        <begin position="41"/>
        <end position="43"/>
    </location>
    <ligand>
        <name>ATP</name>
        <dbReference type="ChEBI" id="CHEBI:30616"/>
    </ligand>
</feature>